<dbReference type="GO" id="GO:0008887">
    <property type="term" value="F:glycerate kinase activity"/>
    <property type="evidence" value="ECO:0007669"/>
    <property type="project" value="UniProtKB-EC"/>
</dbReference>
<keyword evidence="2" id="KW-0418">Kinase</keyword>
<keyword evidence="2" id="KW-0808">Transferase</keyword>
<sequence length="178" mass="18545">MGNVVINGRTSVHAGSGGVLTTTDVCKTPRRCRPQTYTNIAKSSDSAKTASTVIVNGNPACNQPSIFAVSTGDEPGSCGGVSSGTIKQKAEFITFSSNVFFEGKPAVRQNDLMVSNNRNTPPAPVQQPGASQPPSLSPKGAGGLDESKQPYEVAFDVAGDEIDMLKSMIVLEKPDVKS</sequence>
<evidence type="ECO:0000313" key="2">
    <source>
        <dbReference type="EMBL" id="VAW94439.1"/>
    </source>
</evidence>
<dbReference type="EC" id="2.7.1.31" evidence="2"/>
<protein>
    <submittedName>
        <fullName evidence="2">Glycerate kinase</fullName>
        <ecNumber evidence="2">2.7.1.31</ecNumber>
    </submittedName>
</protein>
<proteinExistence type="predicted"/>
<dbReference type="CDD" id="cd14740">
    <property type="entry name" value="PAAR_4"/>
    <property type="match status" value="1"/>
</dbReference>
<reference evidence="2" key="1">
    <citation type="submission" date="2018-06" db="EMBL/GenBank/DDBJ databases">
        <authorList>
            <person name="Zhirakovskaya E."/>
        </authorList>
    </citation>
    <scope>NUCLEOTIDE SEQUENCE</scope>
</reference>
<feature type="region of interest" description="Disordered" evidence="1">
    <location>
        <begin position="113"/>
        <end position="150"/>
    </location>
</feature>
<organism evidence="2">
    <name type="scientific">hydrothermal vent metagenome</name>
    <dbReference type="NCBI Taxonomy" id="652676"/>
    <lineage>
        <taxon>unclassified sequences</taxon>
        <taxon>metagenomes</taxon>
        <taxon>ecological metagenomes</taxon>
    </lineage>
</organism>
<dbReference type="EMBL" id="UOFR01000028">
    <property type="protein sequence ID" value="VAW94439.1"/>
    <property type="molecule type" value="Genomic_DNA"/>
</dbReference>
<dbReference type="AlphaFoldDB" id="A0A3B1A8A5"/>
<accession>A0A3B1A8A5</accession>
<dbReference type="Pfam" id="PF13665">
    <property type="entry name" value="Tox-PAAR-like"/>
    <property type="match status" value="1"/>
</dbReference>
<name>A0A3B1A8A5_9ZZZZ</name>
<gene>
    <name evidence="2" type="ORF">MNBD_GAMMA21-2119</name>
</gene>
<evidence type="ECO:0000256" key="1">
    <source>
        <dbReference type="SAM" id="MobiDB-lite"/>
    </source>
</evidence>